<evidence type="ECO:0000256" key="1">
    <source>
        <dbReference type="SAM" id="Phobius"/>
    </source>
</evidence>
<accession>A0A166RJQ9</accession>
<feature type="transmembrane region" description="Helical" evidence="1">
    <location>
        <begin position="80"/>
        <end position="101"/>
    </location>
</feature>
<organism evidence="2 3">
    <name type="scientific">Moelleriella libera RCEF 2490</name>
    <dbReference type="NCBI Taxonomy" id="1081109"/>
    <lineage>
        <taxon>Eukaryota</taxon>
        <taxon>Fungi</taxon>
        <taxon>Dikarya</taxon>
        <taxon>Ascomycota</taxon>
        <taxon>Pezizomycotina</taxon>
        <taxon>Sordariomycetes</taxon>
        <taxon>Hypocreomycetidae</taxon>
        <taxon>Hypocreales</taxon>
        <taxon>Clavicipitaceae</taxon>
        <taxon>Moelleriella</taxon>
    </lineage>
</organism>
<feature type="transmembrane region" description="Helical" evidence="1">
    <location>
        <begin position="220"/>
        <end position="239"/>
    </location>
</feature>
<feature type="transmembrane region" description="Helical" evidence="1">
    <location>
        <begin position="182"/>
        <end position="208"/>
    </location>
</feature>
<dbReference type="OrthoDB" id="4926934at2759"/>
<keyword evidence="1" id="KW-1133">Transmembrane helix</keyword>
<feature type="transmembrane region" description="Helical" evidence="1">
    <location>
        <begin position="122"/>
        <end position="143"/>
    </location>
</feature>
<name>A0A166RJQ9_9HYPO</name>
<keyword evidence="1" id="KW-0472">Membrane</keyword>
<protein>
    <submittedName>
        <fullName evidence="2">Uncharacterized protein</fullName>
    </submittedName>
</protein>
<evidence type="ECO:0000313" key="3">
    <source>
        <dbReference type="Proteomes" id="UP000078544"/>
    </source>
</evidence>
<proteinExistence type="predicted"/>
<keyword evidence="1" id="KW-0812">Transmembrane</keyword>
<gene>
    <name evidence="2" type="ORF">AAL_01427</name>
</gene>
<feature type="transmembrane region" description="Helical" evidence="1">
    <location>
        <begin position="38"/>
        <end position="60"/>
    </location>
</feature>
<comment type="caution">
    <text evidence="2">The sequence shown here is derived from an EMBL/GenBank/DDBJ whole genome shotgun (WGS) entry which is preliminary data.</text>
</comment>
<reference evidence="2 3" key="1">
    <citation type="journal article" date="2016" name="Genome Biol. Evol.">
        <title>Divergent and convergent evolution of fungal pathogenicity.</title>
        <authorList>
            <person name="Shang Y."/>
            <person name="Xiao G."/>
            <person name="Zheng P."/>
            <person name="Cen K."/>
            <person name="Zhan S."/>
            <person name="Wang C."/>
        </authorList>
    </citation>
    <scope>NUCLEOTIDE SEQUENCE [LARGE SCALE GENOMIC DNA]</scope>
    <source>
        <strain evidence="2 3">RCEF 2490</strain>
    </source>
</reference>
<sequence>MDESAAIGSLTAAAVFSAAIVLVVGISVTKQTSKAVGWLRFGSIIPHGIYGGSAVGSSFQQRYDGHGSVSKLSPISVSQGMHGIVGIVMAVWGLASCITLVKIWMGSWGNRMNWRREDRCVGFFYVLLVDSCLLVCVSVAIAYGATFTPWVFPSCSEFGAYESWPPPDKSSSTFQEQCRRSITIQLLAVLSVSSMGGFLVSHSVLSLLIQKCLGADDISIALVSNMLLIIPIVAMPSVLRAPIFYLSRAITSRSSLFRICQTFRQWHKMPTTSSENGPIVEKDTPGGRLANLFASDSITGTLCTYLHVDDVANVAKTSKAMREAVFVTTHTKRHGNHASSDSSETEDRLDLICRTACTPGEKEQCWVCMKVICSGCNVKYKVKQPRTRAHLQHCFALCTKCYLRKPEAMPAPLAATWNPSDLSLQHVDCTADPNKKAWMTVNDLVVSVCMSCADLGTECIMADRERRDEAAMRATLADRVRCSRCQRVLSAKKKRWWICELGHHECHWKGHEPFGR</sequence>
<evidence type="ECO:0000313" key="2">
    <source>
        <dbReference type="EMBL" id="OAA32095.1"/>
    </source>
</evidence>
<feature type="transmembrane region" description="Helical" evidence="1">
    <location>
        <begin position="6"/>
        <end position="26"/>
    </location>
</feature>
<dbReference type="Proteomes" id="UP000078544">
    <property type="component" value="Unassembled WGS sequence"/>
</dbReference>
<keyword evidence="3" id="KW-1185">Reference proteome</keyword>
<dbReference type="EMBL" id="AZGY01000002">
    <property type="protein sequence ID" value="OAA32095.1"/>
    <property type="molecule type" value="Genomic_DNA"/>
</dbReference>
<dbReference type="AlphaFoldDB" id="A0A166RJQ9"/>